<dbReference type="AlphaFoldDB" id="A0A154PV61"/>
<protein>
    <submittedName>
        <fullName evidence="1">Uncharacterized protein</fullName>
    </submittedName>
</protein>
<dbReference type="EMBL" id="KQ435228">
    <property type="protein sequence ID" value="KZC15090.1"/>
    <property type="molecule type" value="Genomic_DNA"/>
</dbReference>
<gene>
    <name evidence="1" type="ORF">WN55_09928</name>
</gene>
<evidence type="ECO:0000313" key="1">
    <source>
        <dbReference type="EMBL" id="KZC15090.1"/>
    </source>
</evidence>
<sequence length="112" mass="13201">MFQESREELRLKLKVQQENKRGFNRNRRKAPCYREEDLVAIKRTQSGPGLKFAHKYFGPYKVTRALRNDRYIVEKVGEHEGPRQTPSSAEFMKPWLEDLDDLSTDSEVISDI</sequence>
<dbReference type="STRING" id="178035.A0A154PV61"/>
<organism evidence="1 2">
    <name type="scientific">Dufourea novaeangliae</name>
    <name type="common">Sweat bee</name>
    <dbReference type="NCBI Taxonomy" id="178035"/>
    <lineage>
        <taxon>Eukaryota</taxon>
        <taxon>Metazoa</taxon>
        <taxon>Ecdysozoa</taxon>
        <taxon>Arthropoda</taxon>
        <taxon>Hexapoda</taxon>
        <taxon>Insecta</taxon>
        <taxon>Pterygota</taxon>
        <taxon>Neoptera</taxon>
        <taxon>Endopterygota</taxon>
        <taxon>Hymenoptera</taxon>
        <taxon>Apocrita</taxon>
        <taxon>Aculeata</taxon>
        <taxon>Apoidea</taxon>
        <taxon>Anthophila</taxon>
        <taxon>Halictidae</taxon>
        <taxon>Rophitinae</taxon>
        <taxon>Dufourea</taxon>
    </lineage>
</organism>
<name>A0A154PV61_DUFNO</name>
<accession>A0A154PV61</accession>
<dbReference type="Proteomes" id="UP000076502">
    <property type="component" value="Unassembled WGS sequence"/>
</dbReference>
<evidence type="ECO:0000313" key="2">
    <source>
        <dbReference type="Proteomes" id="UP000076502"/>
    </source>
</evidence>
<reference evidence="1 2" key="1">
    <citation type="submission" date="2015-07" db="EMBL/GenBank/DDBJ databases">
        <title>The genome of Dufourea novaeangliae.</title>
        <authorList>
            <person name="Pan H."/>
            <person name="Kapheim K."/>
        </authorList>
    </citation>
    <scope>NUCLEOTIDE SEQUENCE [LARGE SCALE GENOMIC DNA]</scope>
    <source>
        <strain evidence="1">0120121106</strain>
        <tissue evidence="1">Whole body</tissue>
    </source>
</reference>
<proteinExistence type="predicted"/>
<keyword evidence="2" id="KW-1185">Reference proteome</keyword>